<reference evidence="2" key="2">
    <citation type="journal article" date="2023" name="Science">
        <title>Genomic signatures of disease resistance in endangered staghorn corals.</title>
        <authorList>
            <person name="Vollmer S.V."/>
            <person name="Selwyn J.D."/>
            <person name="Despard B.A."/>
            <person name="Roesel C.L."/>
        </authorList>
    </citation>
    <scope>NUCLEOTIDE SEQUENCE</scope>
    <source>
        <strain evidence="2">K2</strain>
    </source>
</reference>
<protein>
    <submittedName>
        <fullName evidence="2">Uncharacterized protein</fullName>
    </submittedName>
</protein>
<name>A0AAD9UZS1_ACRCE</name>
<organism evidence="2 3">
    <name type="scientific">Acropora cervicornis</name>
    <name type="common">Staghorn coral</name>
    <dbReference type="NCBI Taxonomy" id="6130"/>
    <lineage>
        <taxon>Eukaryota</taxon>
        <taxon>Metazoa</taxon>
        <taxon>Cnidaria</taxon>
        <taxon>Anthozoa</taxon>
        <taxon>Hexacorallia</taxon>
        <taxon>Scleractinia</taxon>
        <taxon>Astrocoeniina</taxon>
        <taxon>Acroporidae</taxon>
        <taxon>Acropora</taxon>
    </lineage>
</organism>
<dbReference type="EMBL" id="JARQWQ010000058">
    <property type="protein sequence ID" value="KAK2555994.1"/>
    <property type="molecule type" value="Genomic_DNA"/>
</dbReference>
<gene>
    <name evidence="2" type="ORF">P5673_021984</name>
</gene>
<evidence type="ECO:0000313" key="3">
    <source>
        <dbReference type="Proteomes" id="UP001249851"/>
    </source>
</evidence>
<accession>A0AAD9UZS1</accession>
<sequence>MMQFVSYIDRQKSGPGSSEKSQKVHSANWKEEIQLHKELDCLCKQEQQRVSRITSDQRIVVHRFQRKLSTSVEIARKHEKVRETFDKSHLHAKERKELQSGNPEKDKISLTQLRCLSASPKPPLPKFRRARSCEPREETSKFLFSKETTRPSSLDLTPRPMTALEKRNKMWERQLKTVTQRFNRARSAPARTSYYRISDFGLEHVNARERQCMRTQHRGPTNLEIDMECFRRLREKEVYFERQAVKAFLASIEPLELVPWTSGSEALENNNETENTLLAAGEKEMNSNELHRRTYSVLSYSQDEEDLTEFGRKSSNKAAPLNAWT</sequence>
<evidence type="ECO:0000256" key="1">
    <source>
        <dbReference type="SAM" id="MobiDB-lite"/>
    </source>
</evidence>
<dbReference type="AlphaFoldDB" id="A0AAD9UZS1"/>
<feature type="region of interest" description="Disordered" evidence="1">
    <location>
        <begin position="138"/>
        <end position="160"/>
    </location>
</feature>
<evidence type="ECO:0000313" key="2">
    <source>
        <dbReference type="EMBL" id="KAK2555994.1"/>
    </source>
</evidence>
<reference evidence="2" key="1">
    <citation type="journal article" date="2023" name="G3 (Bethesda)">
        <title>Whole genome assembly and annotation of the endangered Caribbean coral Acropora cervicornis.</title>
        <authorList>
            <person name="Selwyn J.D."/>
            <person name="Vollmer S.V."/>
        </authorList>
    </citation>
    <scope>NUCLEOTIDE SEQUENCE</scope>
    <source>
        <strain evidence="2">K2</strain>
    </source>
</reference>
<keyword evidence="3" id="KW-1185">Reference proteome</keyword>
<comment type="caution">
    <text evidence="2">The sequence shown here is derived from an EMBL/GenBank/DDBJ whole genome shotgun (WGS) entry which is preliminary data.</text>
</comment>
<proteinExistence type="predicted"/>
<dbReference type="Proteomes" id="UP001249851">
    <property type="component" value="Unassembled WGS sequence"/>
</dbReference>